<dbReference type="EMBL" id="GDQN01010217">
    <property type="protein sequence ID" value="JAT80837.1"/>
    <property type="molecule type" value="Transcribed_RNA"/>
</dbReference>
<protein>
    <submittedName>
        <fullName evidence="1">Uncharacterized protein</fullName>
    </submittedName>
</protein>
<reference evidence="1" key="1">
    <citation type="submission" date="2015-09" db="EMBL/GenBank/DDBJ databases">
        <title>De novo assembly of Pectinophora gossypiella (Pink Bollworm) gut transcriptome.</title>
        <authorList>
            <person name="Tassone E.E."/>
        </authorList>
    </citation>
    <scope>NUCLEOTIDE SEQUENCE</scope>
</reference>
<name>A0A1E1W1G9_PECGO</name>
<accession>A0A1E1W1G9</accession>
<dbReference type="AlphaFoldDB" id="A0A1E1W1G9"/>
<evidence type="ECO:0000313" key="1">
    <source>
        <dbReference type="EMBL" id="JAT80837.1"/>
    </source>
</evidence>
<organism evidence="1">
    <name type="scientific">Pectinophora gossypiella</name>
    <name type="common">Cotton pink bollworm</name>
    <name type="synonym">Depressaria gossypiella</name>
    <dbReference type="NCBI Taxonomy" id="13191"/>
    <lineage>
        <taxon>Eukaryota</taxon>
        <taxon>Metazoa</taxon>
        <taxon>Ecdysozoa</taxon>
        <taxon>Arthropoda</taxon>
        <taxon>Hexapoda</taxon>
        <taxon>Insecta</taxon>
        <taxon>Pterygota</taxon>
        <taxon>Neoptera</taxon>
        <taxon>Endopterygota</taxon>
        <taxon>Lepidoptera</taxon>
        <taxon>Glossata</taxon>
        <taxon>Ditrysia</taxon>
        <taxon>Gelechioidea</taxon>
        <taxon>Gelechiidae</taxon>
        <taxon>Apatetrinae</taxon>
        <taxon>Pectinophora</taxon>
    </lineage>
</organism>
<feature type="non-terminal residue" evidence="1">
    <location>
        <position position="1"/>
    </location>
</feature>
<sequence>LCRGKACLKIIRNDDAVPLVFDDSFVNLGIRAEILESLSADDTSPVMTHLKRKLTQSKYDVKENEKIYNDLMKLRQGAAYLYYKTVSPNSADAVFNEAGGSSGGLSMKNQSPWVKICNKSIVAVFELLDKTKVPVEDMYFLLDNPTSLSMVYTTKLYEKIPISPFWKENNSTKINKDGTTAVVLVIDMKEFKYNVNVGIELCGVVAYKSEGKEQFLSIENICLSPSDIMGEHFDVLSTVHSQDKDNYKLLALLATTEKTQLLLRHIKQENDPQVNLLDILCEHLHMERITAAHNIIIHKQSPYHILHGVLIIEDLVASEVGKWSISLHTRSPSQFLAFIHYLHDAVPYRVLPTTTNQIITSRGEHDLSVYDEDPTNTFKEINYMGIHTSTLKQTATLIEYLDDCMTKMNDSRDPAVLNKIGTEIDIFAGGQISYVEFRKKLLQEALQGIRDAENQSSRTVFQGTSMTFSFDDLD</sequence>
<gene>
    <name evidence="1" type="ORF">g.17010</name>
</gene>
<dbReference type="OrthoDB" id="7465688at2759"/>
<proteinExistence type="predicted"/>